<evidence type="ECO:0000256" key="16">
    <source>
        <dbReference type="ARBA" id="ARBA00022843"/>
    </source>
</evidence>
<evidence type="ECO:0000256" key="7">
    <source>
        <dbReference type="ARBA" id="ARBA00004285"/>
    </source>
</evidence>
<keyword evidence="13" id="KW-1003">Cell membrane</keyword>
<dbReference type="GO" id="GO:0016324">
    <property type="term" value="C:apical plasma membrane"/>
    <property type="evidence" value="ECO:0007669"/>
    <property type="project" value="UniProtKB-SubCell"/>
</dbReference>
<dbReference type="Pfam" id="PF01130">
    <property type="entry name" value="CD36"/>
    <property type="match status" value="1"/>
</dbReference>
<evidence type="ECO:0000256" key="5">
    <source>
        <dbReference type="ARBA" id="ARBA00001892"/>
    </source>
</evidence>
<keyword evidence="26" id="KW-0449">Lipoprotein</keyword>
<keyword evidence="23 32" id="KW-1015">Disulfide bond</keyword>
<dbReference type="InParanoid" id="A0A6P9DN64"/>
<dbReference type="GO" id="GO:0019915">
    <property type="term" value="P:lipid storage"/>
    <property type="evidence" value="ECO:0007669"/>
    <property type="project" value="TreeGrafter"/>
</dbReference>
<keyword evidence="17" id="KW-0130">Cell adhesion</keyword>
<evidence type="ECO:0000256" key="23">
    <source>
        <dbReference type="ARBA" id="ARBA00023157"/>
    </source>
</evidence>
<dbReference type="GO" id="GO:0005044">
    <property type="term" value="F:scavenger receptor activity"/>
    <property type="evidence" value="ECO:0007669"/>
    <property type="project" value="TreeGrafter"/>
</dbReference>
<feature type="disulfide bond" evidence="32">
    <location>
        <begin position="241"/>
        <end position="309"/>
    </location>
</feature>
<comment type="catalytic activity">
    <reaction evidence="27">
        <text>tetracosanoate(out) = tetracosanoate(in)</text>
        <dbReference type="Rhea" id="RHEA:45260"/>
        <dbReference type="ChEBI" id="CHEBI:31014"/>
    </reaction>
    <physiologicalReaction direction="left-to-right" evidence="27">
        <dbReference type="Rhea" id="RHEA:45261"/>
    </physiologicalReaction>
</comment>
<dbReference type="PRINTS" id="PR01609">
    <property type="entry name" value="CD36FAMILY"/>
</dbReference>
<dbReference type="GO" id="GO:0006898">
    <property type="term" value="P:receptor-mediated endocytosis"/>
    <property type="evidence" value="ECO:0007669"/>
    <property type="project" value="TreeGrafter"/>
</dbReference>
<protein>
    <recommendedName>
        <fullName evidence="11">Platelet glycoprotein 4</fullName>
    </recommendedName>
    <alternativeName>
        <fullName evidence="31">Glycoprotein IIIb</fullName>
    </alternativeName>
    <alternativeName>
        <fullName evidence="29">PAS IV</fullName>
    </alternativeName>
    <alternativeName>
        <fullName evidence="30">PAS-4</fullName>
    </alternativeName>
    <alternativeName>
        <fullName evidence="28">Platelet glycoprotein IV</fullName>
    </alternativeName>
</protein>
<evidence type="ECO:0000256" key="19">
    <source>
        <dbReference type="ARBA" id="ARBA00023034"/>
    </source>
</evidence>
<comment type="catalytic activity">
    <reaction evidence="1">
        <text>(9Z,12Z)-octadecadienoate(out) = (9Z,12Z)-octadecadienoate(in)</text>
        <dbReference type="Rhea" id="RHEA:45264"/>
        <dbReference type="ChEBI" id="CHEBI:30245"/>
    </reaction>
    <physiologicalReaction direction="left-to-right" evidence="1">
        <dbReference type="Rhea" id="RHEA:45265"/>
    </physiologicalReaction>
</comment>
<dbReference type="GeneID" id="117677563"/>
<evidence type="ECO:0000256" key="21">
    <source>
        <dbReference type="ARBA" id="ARBA00023136"/>
    </source>
</evidence>
<comment type="subcellular location">
    <subcellularLocation>
        <location evidence="6">Apical cell membrane</location>
    </subcellularLocation>
    <subcellularLocation>
        <location evidence="9">Cell membrane</location>
        <topology evidence="9">Multi-pass membrane protein</topology>
    </subcellularLocation>
    <subcellularLocation>
        <location evidence="8">Golgi apparatus</location>
    </subcellularLocation>
    <subcellularLocation>
        <location evidence="7">Membrane raft</location>
    </subcellularLocation>
</comment>
<evidence type="ECO:0000256" key="27">
    <source>
        <dbReference type="ARBA" id="ARBA00023949"/>
    </source>
</evidence>
<keyword evidence="14" id="KW-1017">Isopeptide bond</keyword>
<evidence type="ECO:0000256" key="33">
    <source>
        <dbReference type="SAM" id="Phobius"/>
    </source>
</evidence>
<evidence type="ECO:0000256" key="2">
    <source>
        <dbReference type="ARBA" id="ARBA00000626"/>
    </source>
</evidence>
<feature type="disulfide bond" evidence="32">
    <location>
        <begin position="311"/>
        <end position="320"/>
    </location>
</feature>
<evidence type="ECO:0000256" key="8">
    <source>
        <dbReference type="ARBA" id="ARBA00004555"/>
    </source>
</evidence>
<dbReference type="GO" id="GO:0150094">
    <property type="term" value="P:amyloid-beta clearance by cellular catabolic process"/>
    <property type="evidence" value="ECO:0007669"/>
    <property type="project" value="TreeGrafter"/>
</dbReference>
<evidence type="ECO:0000256" key="20">
    <source>
        <dbReference type="ARBA" id="ARBA00023055"/>
    </source>
</evidence>
<evidence type="ECO:0000256" key="11">
    <source>
        <dbReference type="ARBA" id="ARBA00020772"/>
    </source>
</evidence>
<evidence type="ECO:0000313" key="34">
    <source>
        <dbReference type="Proteomes" id="UP001652622"/>
    </source>
</evidence>
<evidence type="ECO:0000256" key="3">
    <source>
        <dbReference type="ARBA" id="ARBA00000934"/>
    </source>
</evidence>
<organism evidence="34 35">
    <name type="scientific">Pantherophis guttatus</name>
    <name type="common">Corn snake</name>
    <name type="synonym">Elaphe guttata</name>
    <dbReference type="NCBI Taxonomy" id="94885"/>
    <lineage>
        <taxon>Eukaryota</taxon>
        <taxon>Metazoa</taxon>
        <taxon>Chordata</taxon>
        <taxon>Craniata</taxon>
        <taxon>Vertebrata</taxon>
        <taxon>Euteleostomi</taxon>
        <taxon>Lepidosauria</taxon>
        <taxon>Squamata</taxon>
        <taxon>Bifurcata</taxon>
        <taxon>Unidentata</taxon>
        <taxon>Episquamata</taxon>
        <taxon>Toxicofera</taxon>
        <taxon>Serpentes</taxon>
        <taxon>Colubroidea</taxon>
        <taxon>Colubridae</taxon>
        <taxon>Colubrinae</taxon>
        <taxon>Pantherophis</taxon>
    </lineage>
</organism>
<dbReference type="GO" id="GO:0005901">
    <property type="term" value="C:caveola"/>
    <property type="evidence" value="ECO:0007669"/>
    <property type="project" value="TreeGrafter"/>
</dbReference>
<keyword evidence="19" id="KW-0333">Golgi apparatus</keyword>
<dbReference type="OMA" id="ECIANSM"/>
<dbReference type="GO" id="GO:0005041">
    <property type="term" value="F:low-density lipoprotein particle receptor activity"/>
    <property type="evidence" value="ECO:0007669"/>
    <property type="project" value="TreeGrafter"/>
</dbReference>
<dbReference type="GO" id="GO:0034383">
    <property type="term" value="P:low-density lipoprotein particle clearance"/>
    <property type="evidence" value="ECO:0007669"/>
    <property type="project" value="TreeGrafter"/>
</dbReference>
<dbReference type="GO" id="GO:0007155">
    <property type="term" value="P:cell adhesion"/>
    <property type="evidence" value="ECO:0007669"/>
    <property type="project" value="UniProtKB-KW"/>
</dbReference>
<keyword evidence="21 33" id="KW-0472">Membrane</keyword>
<sequence>MGCNKNCGLLTGTIIGAALAILGGILIPVGNNLIEDTVEKEAVIEKGTTAYENWVVPGSPIYRQFWLFDVQNPEEVMMNGSNPILKQKGPYTYRMRYKPKENITEHDDATLSYHLENIVLFQPELSNGLESDNITTVNFAVVTAPVLYPSLSQILNMLIQRSKSKLLQTRTVKEILWGYTDPFLELISFPNIDKVVGIFHPYNETFDGPYRINSGKDDIKKVGIIQSYKNNRTVEYWKSYCALVNGTDAASFHPFLNKSEVLRFFSSDICRSFSATFDREKTVKGIPLYHFVIPPSTFASPVNNPDNICFCTESEISQNCTLNGILDLGPCKEGRPVYITLPHFLHASSKLFQFVDGLKPDEEEHKTFLDVEPTTGFTLHYAKRLQINMLVRQNSKITVLQNIKHHFIFPVLWMNETAIISDEKAELFRSKVTDKIKLLNISQIVLISLGSVMFLGFLIAVCACKKTSPK</sequence>
<dbReference type="GO" id="GO:0044539">
    <property type="term" value="P:long-chain fatty acid import into cell"/>
    <property type="evidence" value="ECO:0007669"/>
    <property type="project" value="TreeGrafter"/>
</dbReference>
<keyword evidence="15 33" id="KW-0812">Transmembrane</keyword>
<comment type="similarity">
    <text evidence="10">Belongs to the CD36 family.</text>
</comment>
<dbReference type="GO" id="GO:0005794">
    <property type="term" value="C:Golgi apparatus"/>
    <property type="evidence" value="ECO:0007669"/>
    <property type="project" value="UniProtKB-SubCell"/>
</dbReference>
<feature type="transmembrane region" description="Helical" evidence="33">
    <location>
        <begin position="7"/>
        <end position="27"/>
    </location>
</feature>
<dbReference type="PRINTS" id="PR01610">
    <property type="entry name" value="CD36ANTIGEN"/>
</dbReference>
<accession>A0A6P9DN64</accession>
<dbReference type="InterPro" id="IPR002159">
    <property type="entry name" value="CD36_fam"/>
</dbReference>
<keyword evidence="16" id="KW-0832">Ubl conjugation</keyword>
<evidence type="ECO:0000256" key="12">
    <source>
        <dbReference type="ARBA" id="ARBA00022448"/>
    </source>
</evidence>
<keyword evidence="20" id="KW-0445">Lipid transport</keyword>
<name>A0A6P9DN64_PANGU</name>
<keyword evidence="18 33" id="KW-1133">Transmembrane helix</keyword>
<feature type="disulfide bond" evidence="32">
    <location>
        <begin position="270"/>
        <end position="331"/>
    </location>
</feature>
<dbReference type="InterPro" id="IPR005428">
    <property type="entry name" value="CD36/SCARB1/SNMP1"/>
</dbReference>
<evidence type="ECO:0000256" key="29">
    <source>
        <dbReference type="ARBA" id="ARBA00031821"/>
    </source>
</evidence>
<dbReference type="KEGG" id="pgut:117677563"/>
<keyword evidence="12" id="KW-0813">Transport</keyword>
<evidence type="ECO:0000256" key="4">
    <source>
        <dbReference type="ARBA" id="ARBA00000996"/>
    </source>
</evidence>
<evidence type="ECO:0000256" key="32">
    <source>
        <dbReference type="PIRSR" id="PIRSR605428-52"/>
    </source>
</evidence>
<evidence type="ECO:0000256" key="26">
    <source>
        <dbReference type="ARBA" id="ARBA00023288"/>
    </source>
</evidence>
<evidence type="ECO:0000256" key="10">
    <source>
        <dbReference type="ARBA" id="ARBA00010532"/>
    </source>
</evidence>
<evidence type="ECO:0000256" key="28">
    <source>
        <dbReference type="ARBA" id="ARBA00029966"/>
    </source>
</evidence>
<evidence type="ECO:0000313" key="35">
    <source>
        <dbReference type="RefSeq" id="XP_034293761.1"/>
    </source>
</evidence>
<evidence type="ECO:0000256" key="25">
    <source>
        <dbReference type="ARBA" id="ARBA00023180"/>
    </source>
</evidence>
<dbReference type="GO" id="GO:0030169">
    <property type="term" value="F:low-density lipoprotein particle binding"/>
    <property type="evidence" value="ECO:0007669"/>
    <property type="project" value="TreeGrafter"/>
</dbReference>
<dbReference type="PANTHER" id="PTHR11923:SF12">
    <property type="entry name" value="PLATELET GLYCOPROTEIN 4"/>
    <property type="match status" value="1"/>
</dbReference>
<gene>
    <name evidence="35" type="primary">LOC117677563</name>
</gene>
<evidence type="ECO:0000256" key="6">
    <source>
        <dbReference type="ARBA" id="ARBA00004221"/>
    </source>
</evidence>
<comment type="catalytic activity">
    <reaction evidence="3">
        <text>hexadecanoate(out) = hexadecanoate(in)</text>
        <dbReference type="Rhea" id="RHEA:45256"/>
        <dbReference type="ChEBI" id="CHEBI:7896"/>
    </reaction>
    <physiologicalReaction direction="left-to-right" evidence="3">
        <dbReference type="Rhea" id="RHEA:45257"/>
    </physiologicalReaction>
</comment>
<evidence type="ECO:0000256" key="13">
    <source>
        <dbReference type="ARBA" id="ARBA00022475"/>
    </source>
</evidence>
<proteinExistence type="inferred from homology"/>
<evidence type="ECO:0000256" key="18">
    <source>
        <dbReference type="ARBA" id="ARBA00022989"/>
    </source>
</evidence>
<evidence type="ECO:0000256" key="14">
    <source>
        <dbReference type="ARBA" id="ARBA00022499"/>
    </source>
</evidence>
<comment type="catalytic activity">
    <reaction evidence="4">
        <text>tetradecanoate(out) = tetradecanoate(in)</text>
        <dbReference type="Rhea" id="RHEA:45252"/>
        <dbReference type="ChEBI" id="CHEBI:30807"/>
    </reaction>
    <physiologicalReaction direction="left-to-right" evidence="4">
        <dbReference type="Rhea" id="RHEA:45253"/>
    </physiologicalReaction>
</comment>
<dbReference type="PANTHER" id="PTHR11923">
    <property type="entry name" value="SCAVENGER RECEPTOR CLASS B TYPE-1 SR-B1"/>
    <property type="match status" value="1"/>
</dbReference>
<comment type="catalytic activity">
    <reaction evidence="2">
        <text>(9Z)-octadecenoate(out) = (9Z)-octadecenoate(in)</text>
        <dbReference type="Rhea" id="RHEA:33655"/>
        <dbReference type="ChEBI" id="CHEBI:30823"/>
    </reaction>
    <physiologicalReaction direction="left-to-right" evidence="2">
        <dbReference type="Rhea" id="RHEA:33656"/>
    </physiologicalReaction>
</comment>
<keyword evidence="25" id="KW-0325">Glycoprotein</keyword>
<dbReference type="GO" id="GO:0042953">
    <property type="term" value="P:lipoprotein transport"/>
    <property type="evidence" value="ECO:0007669"/>
    <property type="project" value="TreeGrafter"/>
</dbReference>
<dbReference type="GO" id="GO:0009986">
    <property type="term" value="C:cell surface"/>
    <property type="evidence" value="ECO:0007669"/>
    <property type="project" value="TreeGrafter"/>
</dbReference>
<evidence type="ECO:0000256" key="24">
    <source>
        <dbReference type="ARBA" id="ARBA00023170"/>
    </source>
</evidence>
<comment type="catalytic activity">
    <reaction evidence="5">
        <text>butanoate(out) = butanoate(in)</text>
        <dbReference type="Rhea" id="RHEA:45248"/>
        <dbReference type="ChEBI" id="CHEBI:17968"/>
    </reaction>
    <physiologicalReaction direction="left-to-right" evidence="5">
        <dbReference type="Rhea" id="RHEA:45249"/>
    </physiologicalReaction>
</comment>
<feature type="transmembrane region" description="Helical" evidence="33">
    <location>
        <begin position="444"/>
        <end position="464"/>
    </location>
</feature>
<evidence type="ECO:0000256" key="9">
    <source>
        <dbReference type="ARBA" id="ARBA00004651"/>
    </source>
</evidence>
<evidence type="ECO:0000256" key="30">
    <source>
        <dbReference type="ARBA" id="ARBA00032188"/>
    </source>
</evidence>
<evidence type="ECO:0000256" key="1">
    <source>
        <dbReference type="ARBA" id="ARBA00000542"/>
    </source>
</evidence>
<evidence type="ECO:0000256" key="22">
    <source>
        <dbReference type="ARBA" id="ARBA00023139"/>
    </source>
</evidence>
<keyword evidence="34" id="KW-1185">Reference proteome</keyword>
<keyword evidence="22" id="KW-0564">Palmitate</keyword>
<dbReference type="RefSeq" id="XP_034293761.1">
    <property type="nucleotide sequence ID" value="XM_034437870.2"/>
</dbReference>
<evidence type="ECO:0000256" key="31">
    <source>
        <dbReference type="ARBA" id="ARBA00032780"/>
    </source>
</evidence>
<reference evidence="35" key="1">
    <citation type="submission" date="2025-08" db="UniProtKB">
        <authorList>
            <consortium name="RefSeq"/>
        </authorList>
    </citation>
    <scope>IDENTIFICATION</scope>
    <source>
        <tissue evidence="35">Blood</tissue>
    </source>
</reference>
<dbReference type="Proteomes" id="UP001652622">
    <property type="component" value="Unplaced"/>
</dbReference>
<keyword evidence="24" id="KW-0675">Receptor</keyword>
<evidence type="ECO:0000256" key="15">
    <source>
        <dbReference type="ARBA" id="ARBA00022692"/>
    </source>
</evidence>
<evidence type="ECO:0000256" key="17">
    <source>
        <dbReference type="ARBA" id="ARBA00022889"/>
    </source>
</evidence>
<dbReference type="AlphaFoldDB" id="A0A6P9DN64"/>